<protein>
    <submittedName>
        <fullName evidence="1">Uncharacterized protein</fullName>
    </submittedName>
</protein>
<dbReference type="HOGENOM" id="CLU_1827930_0_0_1"/>
<evidence type="ECO:0000313" key="2">
    <source>
        <dbReference type="Proteomes" id="UP000017836"/>
    </source>
</evidence>
<keyword evidence="2" id="KW-1185">Reference proteome</keyword>
<dbReference type="OMA" id="SSQESIW"/>
<dbReference type="AlphaFoldDB" id="W1PUX7"/>
<accession>W1PUX7</accession>
<reference evidence="2" key="1">
    <citation type="journal article" date="2013" name="Science">
        <title>The Amborella genome and the evolution of flowering plants.</title>
        <authorList>
            <consortium name="Amborella Genome Project"/>
        </authorList>
    </citation>
    <scope>NUCLEOTIDE SEQUENCE [LARGE SCALE GENOMIC DNA]</scope>
</reference>
<gene>
    <name evidence="1" type="ORF">AMTR_s00049p00217900</name>
</gene>
<evidence type="ECO:0000313" key="1">
    <source>
        <dbReference type="EMBL" id="ERN13822.1"/>
    </source>
</evidence>
<dbReference type="GO" id="GO:0005634">
    <property type="term" value="C:nucleus"/>
    <property type="evidence" value="ECO:0000318"/>
    <property type="project" value="GO_Central"/>
</dbReference>
<organism evidence="1 2">
    <name type="scientific">Amborella trichopoda</name>
    <dbReference type="NCBI Taxonomy" id="13333"/>
    <lineage>
        <taxon>Eukaryota</taxon>
        <taxon>Viridiplantae</taxon>
        <taxon>Streptophyta</taxon>
        <taxon>Embryophyta</taxon>
        <taxon>Tracheophyta</taxon>
        <taxon>Spermatophyta</taxon>
        <taxon>Magnoliopsida</taxon>
        <taxon>Amborellales</taxon>
        <taxon>Amborellaceae</taxon>
        <taxon>Amborella</taxon>
    </lineage>
</organism>
<dbReference type="Gramene" id="ERN13822">
    <property type="protein sequence ID" value="ERN13822"/>
    <property type="gene ID" value="AMTR_s00049p00217900"/>
</dbReference>
<dbReference type="EMBL" id="KI392567">
    <property type="protein sequence ID" value="ERN13822.1"/>
    <property type="molecule type" value="Genomic_DNA"/>
</dbReference>
<dbReference type="Proteomes" id="UP000017836">
    <property type="component" value="Unassembled WGS sequence"/>
</dbReference>
<dbReference type="GO" id="GO:0000976">
    <property type="term" value="F:transcription cis-regulatory region binding"/>
    <property type="evidence" value="ECO:0000318"/>
    <property type="project" value="GO_Central"/>
</dbReference>
<name>W1PUX7_AMBTC</name>
<dbReference type="GO" id="GO:0006355">
    <property type="term" value="P:regulation of DNA-templated transcription"/>
    <property type="evidence" value="ECO:0000318"/>
    <property type="project" value="GO_Central"/>
</dbReference>
<sequence>MEIAGIVMILANALEYFMGPQLADSGVPHLDDPNCEGTSAAWLAGESQAPEDIDESLFCDEILEPCHSLEPGVEGSHLPYLSEFGRFSSEALEREFAPCNGLSELENIELDTPPDIQLGDLQFGSQESVMGWLDRLFNDKP</sequence>
<proteinExistence type="predicted"/>